<evidence type="ECO:0000256" key="2">
    <source>
        <dbReference type="ARBA" id="ARBA00012552"/>
    </source>
</evidence>
<keyword evidence="3" id="KW-0547">Nucleotide-binding</keyword>
<dbReference type="GO" id="GO:0016787">
    <property type="term" value="F:hydrolase activity"/>
    <property type="evidence" value="ECO:0007669"/>
    <property type="project" value="UniProtKB-KW"/>
</dbReference>
<dbReference type="CDD" id="cd17917">
    <property type="entry name" value="DEXHc_RHA-like"/>
    <property type="match status" value="1"/>
</dbReference>
<dbReference type="FunFam" id="1.10.10.2130:FF:000001">
    <property type="entry name" value="Pre-mRNA-splicing factor ATP-dependent RNA helicase"/>
    <property type="match status" value="1"/>
</dbReference>
<protein>
    <recommendedName>
        <fullName evidence="2">RNA helicase</fullName>
        <ecNumber evidence="2">3.6.4.13</ecNumber>
    </recommendedName>
</protein>
<evidence type="ECO:0000259" key="8">
    <source>
        <dbReference type="PROSITE" id="PS51192"/>
    </source>
</evidence>
<dbReference type="FunFam" id="3.40.50.300:FF:002114">
    <property type="entry name" value="ATP-dependent RNA helicase DEAH12 chloroplastic"/>
    <property type="match status" value="1"/>
</dbReference>
<dbReference type="CDD" id="cd18791">
    <property type="entry name" value="SF2_C_RHA"/>
    <property type="match status" value="1"/>
</dbReference>
<evidence type="ECO:0000256" key="5">
    <source>
        <dbReference type="ARBA" id="ARBA00022806"/>
    </source>
</evidence>
<name>A0A1S3ZKE4_TOBAC</name>
<dbReference type="GO" id="GO:0004386">
    <property type="term" value="F:helicase activity"/>
    <property type="evidence" value="ECO:0000318"/>
    <property type="project" value="GO_Central"/>
</dbReference>
<dbReference type="PROSITE" id="PS51192">
    <property type="entry name" value="HELICASE_ATP_BIND_1"/>
    <property type="match status" value="1"/>
</dbReference>
<evidence type="ECO:0000256" key="3">
    <source>
        <dbReference type="ARBA" id="ARBA00022741"/>
    </source>
</evidence>
<dbReference type="OrthoDB" id="10009520at2759"/>
<evidence type="ECO:0000256" key="4">
    <source>
        <dbReference type="ARBA" id="ARBA00022801"/>
    </source>
</evidence>
<dbReference type="InterPro" id="IPR042035">
    <property type="entry name" value="DEAH_win-hel_dom"/>
</dbReference>
<dbReference type="Pfam" id="PF00271">
    <property type="entry name" value="Helicase_C"/>
    <property type="match status" value="1"/>
</dbReference>
<dbReference type="FunFam" id="3.40.50.300:FF:001279">
    <property type="entry name" value="ATP-dependent RNA helicase DEAH12 chloroplastic"/>
    <property type="match status" value="1"/>
</dbReference>
<sequence>MENKAEGGHLFTPWVKRNVEVSSDRDELKERVKLVFLEKLKGLLSVEGELLQKWENKLDLVCDEITKLKLLKSRNNLVYNVIMKNKEGFEKERDLIRKRIKEFRGGIECVIQHLEEKGFKEEEEGLRVFKIGREFDWNKIHCLMMRECRRLDVCLPIFAFRQQILRQIHYQQVTVLIGETGSGKSTQPVQFLVDSGVTGNGSMVCTQPRKLAANSLARRVQQESEGCYDDTSIICYSSYSSGHKFDSKVVFMTDHCLLQHYMVDKTLSKISCIVVDEAHERSLNTDLLLALIKNLLYHRLDLRLVIMSATADADQLADYFFGCGTFHVSGRTYPVDIKYVPCESIGCLGAGPISSYVYDVVKTVTEIHETEGEGTVLAFLTSQIEVEWACEKFQSSSAIALPLHGKLSYEEQHRVFLSYPGNRKVIFTTNVAETSLTIPGVKCVVDSGMVKESRFEPGTCMSILRICNVSQSSANQRAGRAGRTEPGRCYRLYSESDFEAMPCHQEPEIRKVHLGVAVLRILALGIKNVQDFDFVDAPSAKAIEMATRNLVQLGAVRQKDDAYELTTDGRCHDPISPPFGYRDGT</sequence>
<organism evidence="10">
    <name type="scientific">Nicotiana tabacum</name>
    <name type="common">Common tobacco</name>
    <dbReference type="NCBI Taxonomy" id="4097"/>
    <lineage>
        <taxon>Eukaryota</taxon>
        <taxon>Viridiplantae</taxon>
        <taxon>Streptophyta</taxon>
        <taxon>Embryophyta</taxon>
        <taxon>Tracheophyta</taxon>
        <taxon>Spermatophyta</taxon>
        <taxon>Magnoliopsida</taxon>
        <taxon>eudicotyledons</taxon>
        <taxon>Gunneridae</taxon>
        <taxon>Pentapetalae</taxon>
        <taxon>asterids</taxon>
        <taxon>lamiids</taxon>
        <taxon>Solanales</taxon>
        <taxon>Solanaceae</taxon>
        <taxon>Nicotianoideae</taxon>
        <taxon>Nicotianeae</taxon>
        <taxon>Nicotiana</taxon>
    </lineage>
</organism>
<dbReference type="InterPro" id="IPR002464">
    <property type="entry name" value="DNA/RNA_helicase_DEAH_CS"/>
</dbReference>
<proteinExistence type="inferred from homology"/>
<gene>
    <name evidence="10" type="primary">LOC107787693</name>
</gene>
<keyword evidence="4" id="KW-0378">Hydrolase</keyword>
<dbReference type="KEGG" id="nta:107787693"/>
<evidence type="ECO:0000259" key="9">
    <source>
        <dbReference type="PROSITE" id="PS51194"/>
    </source>
</evidence>
<dbReference type="InterPro" id="IPR014001">
    <property type="entry name" value="Helicase_ATP-bd"/>
</dbReference>
<evidence type="ECO:0000256" key="1">
    <source>
        <dbReference type="ARBA" id="ARBA00008792"/>
    </source>
</evidence>
<dbReference type="GO" id="GO:0003724">
    <property type="term" value="F:RNA helicase activity"/>
    <property type="evidence" value="ECO:0007669"/>
    <property type="project" value="UniProtKB-EC"/>
</dbReference>
<dbReference type="PANTHER" id="PTHR18934">
    <property type="entry name" value="ATP-DEPENDENT RNA HELICASE"/>
    <property type="match status" value="1"/>
</dbReference>
<evidence type="ECO:0000256" key="6">
    <source>
        <dbReference type="ARBA" id="ARBA00022840"/>
    </source>
</evidence>
<dbReference type="EC" id="3.6.4.13" evidence="2"/>
<dbReference type="GO" id="GO:0005524">
    <property type="term" value="F:ATP binding"/>
    <property type="evidence" value="ECO:0007669"/>
    <property type="project" value="UniProtKB-KW"/>
</dbReference>
<dbReference type="Gene3D" id="3.40.50.300">
    <property type="entry name" value="P-loop containing nucleotide triphosphate hydrolases"/>
    <property type="match status" value="2"/>
</dbReference>
<dbReference type="PANTHER" id="PTHR18934:SF224">
    <property type="entry name" value="ATP-DEPENDENT RNA HELICASE DEAH12, CHLOROPLASTIC-LIKE"/>
    <property type="match status" value="1"/>
</dbReference>
<feature type="domain" description="Helicase C-terminal" evidence="9">
    <location>
        <begin position="359"/>
        <end position="525"/>
    </location>
</feature>
<dbReference type="AlphaFoldDB" id="A0A1S3ZKE4"/>
<comment type="catalytic activity">
    <reaction evidence="7">
        <text>ATP + H2O = ADP + phosphate + H(+)</text>
        <dbReference type="Rhea" id="RHEA:13065"/>
        <dbReference type="ChEBI" id="CHEBI:15377"/>
        <dbReference type="ChEBI" id="CHEBI:15378"/>
        <dbReference type="ChEBI" id="CHEBI:30616"/>
        <dbReference type="ChEBI" id="CHEBI:43474"/>
        <dbReference type="ChEBI" id="CHEBI:456216"/>
        <dbReference type="EC" id="3.6.4.13"/>
    </reaction>
</comment>
<dbReference type="SMART" id="SM00487">
    <property type="entry name" value="DEXDc"/>
    <property type="match status" value="1"/>
</dbReference>
<dbReference type="Gene3D" id="1.10.10.2130">
    <property type="entry name" value="DEAH helicase family, winged-helix domain"/>
    <property type="match status" value="1"/>
</dbReference>
<dbReference type="OMA" id="YVPCESI"/>
<dbReference type="STRING" id="4097.A0A1S3ZKE4"/>
<feature type="domain" description="Helicase ATP-binding" evidence="8">
    <location>
        <begin position="165"/>
        <end position="329"/>
    </location>
</feature>
<dbReference type="PaxDb" id="4097-A0A1S3ZKE4"/>
<dbReference type="InterPro" id="IPR027417">
    <property type="entry name" value="P-loop_NTPase"/>
</dbReference>
<reference evidence="10" key="1">
    <citation type="submission" date="2025-08" db="UniProtKB">
        <authorList>
            <consortium name="RefSeq"/>
        </authorList>
    </citation>
    <scope>IDENTIFICATION</scope>
</reference>
<evidence type="ECO:0000313" key="10">
    <source>
        <dbReference type="RefSeq" id="XP_016464779.1"/>
    </source>
</evidence>
<dbReference type="PROSITE" id="PS00690">
    <property type="entry name" value="DEAH_ATP_HELICASE"/>
    <property type="match status" value="1"/>
</dbReference>
<keyword evidence="5" id="KW-0347">Helicase</keyword>
<evidence type="ECO:0000256" key="7">
    <source>
        <dbReference type="ARBA" id="ARBA00047984"/>
    </source>
</evidence>
<accession>A0A1S3ZKE4</accession>
<dbReference type="SMART" id="SM00490">
    <property type="entry name" value="HELICc"/>
    <property type="match status" value="1"/>
</dbReference>
<keyword evidence="6" id="KW-0067">ATP-binding</keyword>
<dbReference type="SMR" id="A0A1S3ZKE4"/>
<dbReference type="GO" id="GO:0003723">
    <property type="term" value="F:RNA binding"/>
    <property type="evidence" value="ECO:0000318"/>
    <property type="project" value="GO_Central"/>
</dbReference>
<dbReference type="SUPFAM" id="SSF52540">
    <property type="entry name" value="P-loop containing nucleoside triphosphate hydrolases"/>
    <property type="match status" value="1"/>
</dbReference>
<dbReference type="RefSeq" id="XP_016464779.1">
    <property type="nucleotide sequence ID" value="XM_016609293.1"/>
</dbReference>
<dbReference type="PROSITE" id="PS51194">
    <property type="entry name" value="HELICASE_CTER"/>
    <property type="match status" value="1"/>
</dbReference>
<dbReference type="InterPro" id="IPR001650">
    <property type="entry name" value="Helicase_C-like"/>
</dbReference>
<comment type="similarity">
    <text evidence="1">Belongs to the DEAD box helicase family. DEAH subfamily.</text>
</comment>
<dbReference type="Pfam" id="PF00270">
    <property type="entry name" value="DEAD"/>
    <property type="match status" value="1"/>
</dbReference>
<dbReference type="InterPro" id="IPR011545">
    <property type="entry name" value="DEAD/DEAH_box_helicase_dom"/>
</dbReference>